<keyword evidence="6" id="KW-1185">Reference proteome</keyword>
<proteinExistence type="predicted"/>
<dbReference type="Gene3D" id="3.40.50.2000">
    <property type="entry name" value="Glycogen Phosphorylase B"/>
    <property type="match status" value="2"/>
</dbReference>
<dbReference type="Proteomes" id="UP000199226">
    <property type="component" value="Unassembled WGS sequence"/>
</dbReference>
<dbReference type="CDD" id="cd03801">
    <property type="entry name" value="GT4_PimA-like"/>
    <property type="match status" value="1"/>
</dbReference>
<evidence type="ECO:0000256" key="1">
    <source>
        <dbReference type="ARBA" id="ARBA00022676"/>
    </source>
</evidence>
<dbReference type="Pfam" id="PF00534">
    <property type="entry name" value="Glycos_transf_1"/>
    <property type="match status" value="1"/>
</dbReference>
<dbReference type="OrthoDB" id="9806653at2"/>
<evidence type="ECO:0000256" key="2">
    <source>
        <dbReference type="ARBA" id="ARBA00022679"/>
    </source>
</evidence>
<dbReference type="PANTHER" id="PTHR12526">
    <property type="entry name" value="GLYCOSYLTRANSFERASE"/>
    <property type="match status" value="1"/>
</dbReference>
<accession>A0A1G9Y935</accession>
<keyword evidence="1" id="KW-0328">Glycosyltransferase</keyword>
<feature type="domain" description="Glycosyltransferase subfamily 4-like N-terminal" evidence="4">
    <location>
        <begin position="17"/>
        <end position="178"/>
    </location>
</feature>
<dbReference type="AlphaFoldDB" id="A0A1G9Y935"/>
<name>A0A1G9Y935_9SPHI</name>
<evidence type="ECO:0000259" key="3">
    <source>
        <dbReference type="Pfam" id="PF00534"/>
    </source>
</evidence>
<dbReference type="STRING" id="990371.SAMN05421813_13613"/>
<evidence type="ECO:0000259" key="4">
    <source>
        <dbReference type="Pfam" id="PF13439"/>
    </source>
</evidence>
<protein>
    <submittedName>
        <fullName evidence="5">Glycosyltransferase involved in cell wall bisynthesis</fullName>
    </submittedName>
</protein>
<sequence>MNILILHISSDMYGASKILLIVINILRKHDYNVTVVLSEDGPLVEEIRRSGAEVKFIRLGILRRKYLNVSGLFNRLKVSIKARKLLNQLITDKRPDIIYSNTTGVIIGAFLARSKKIKHIWHVHEIITKPAVFTRITGFLLNKFSDTVIVVSDAVKKHWSRSVDLRKISRIYNGIDIEPFAVKSSSIRSELGIPGDAVLIGMIGRVNHWKGQDYFLEIAELLNPKYPSLYFLMAGDAYAGNEHLVDELNERIQRSGFSNNIFNIGYRTDIVNIMNGLDIFISPSTQPDPFPTVILEAMSAGKPVVATNHGGAPEMIDDGQSGILIPVRNASQAAEKISTLVEQKDLRIKMGENGLKRVTGLFSHDAFEKSILAEFVK</sequence>
<feature type="domain" description="Glycosyl transferase family 1" evidence="3">
    <location>
        <begin position="186"/>
        <end position="356"/>
    </location>
</feature>
<dbReference type="SUPFAM" id="SSF53756">
    <property type="entry name" value="UDP-Glycosyltransferase/glycogen phosphorylase"/>
    <property type="match status" value="1"/>
</dbReference>
<dbReference type="InterPro" id="IPR001296">
    <property type="entry name" value="Glyco_trans_1"/>
</dbReference>
<dbReference type="PANTHER" id="PTHR12526:SF629">
    <property type="entry name" value="TEICHURONIC ACID BIOSYNTHESIS GLYCOSYLTRANSFERASE TUAH-RELATED"/>
    <property type="match status" value="1"/>
</dbReference>
<organism evidence="5 6">
    <name type="scientific">Daejeonella rubra</name>
    <dbReference type="NCBI Taxonomy" id="990371"/>
    <lineage>
        <taxon>Bacteria</taxon>
        <taxon>Pseudomonadati</taxon>
        <taxon>Bacteroidota</taxon>
        <taxon>Sphingobacteriia</taxon>
        <taxon>Sphingobacteriales</taxon>
        <taxon>Sphingobacteriaceae</taxon>
        <taxon>Daejeonella</taxon>
    </lineage>
</organism>
<evidence type="ECO:0000313" key="6">
    <source>
        <dbReference type="Proteomes" id="UP000199226"/>
    </source>
</evidence>
<dbReference type="RefSeq" id="WP_090706850.1">
    <property type="nucleotide sequence ID" value="NZ_FNHH01000036.1"/>
</dbReference>
<keyword evidence="2 5" id="KW-0808">Transferase</keyword>
<dbReference type="EMBL" id="FNHH01000036">
    <property type="protein sequence ID" value="SDN04943.1"/>
    <property type="molecule type" value="Genomic_DNA"/>
</dbReference>
<gene>
    <name evidence="5" type="ORF">SAMN05421813_13613</name>
</gene>
<dbReference type="InterPro" id="IPR028098">
    <property type="entry name" value="Glyco_trans_4-like_N"/>
</dbReference>
<reference evidence="6" key="1">
    <citation type="submission" date="2016-10" db="EMBL/GenBank/DDBJ databases">
        <authorList>
            <person name="Varghese N."/>
            <person name="Submissions S."/>
        </authorList>
    </citation>
    <scope>NUCLEOTIDE SEQUENCE [LARGE SCALE GENOMIC DNA]</scope>
    <source>
        <strain evidence="6">DSM 24536</strain>
    </source>
</reference>
<dbReference type="Pfam" id="PF13439">
    <property type="entry name" value="Glyco_transf_4"/>
    <property type="match status" value="1"/>
</dbReference>
<dbReference type="GO" id="GO:0016757">
    <property type="term" value="F:glycosyltransferase activity"/>
    <property type="evidence" value="ECO:0007669"/>
    <property type="project" value="UniProtKB-KW"/>
</dbReference>
<evidence type="ECO:0000313" key="5">
    <source>
        <dbReference type="EMBL" id="SDN04943.1"/>
    </source>
</evidence>